<keyword evidence="2" id="KW-0732">Signal</keyword>
<evidence type="ECO:0000256" key="1">
    <source>
        <dbReference type="SAM" id="MobiDB-lite"/>
    </source>
</evidence>
<dbReference type="InterPro" id="IPR052740">
    <property type="entry name" value="CE4"/>
</dbReference>
<reference evidence="3" key="1">
    <citation type="submission" date="2021-05" db="EMBL/GenBank/DDBJ databases">
        <authorList>
            <person name="Arsene-Ploetze F."/>
        </authorList>
    </citation>
    <scope>NUCLEOTIDE SEQUENCE</scope>
    <source>
        <strain evidence="3">DSM 42138</strain>
    </source>
</reference>
<protein>
    <recommendedName>
        <fullName evidence="5">Lipoprotein</fullName>
    </recommendedName>
</protein>
<feature type="compositionally biased region" description="Low complexity" evidence="1">
    <location>
        <begin position="431"/>
        <end position="459"/>
    </location>
</feature>
<dbReference type="AlphaFoldDB" id="A0A9W4GUV6"/>
<evidence type="ECO:0008006" key="5">
    <source>
        <dbReference type="Google" id="ProtNLM"/>
    </source>
</evidence>
<feature type="signal peptide" evidence="2">
    <location>
        <begin position="1"/>
        <end position="28"/>
    </location>
</feature>
<dbReference type="PROSITE" id="PS51257">
    <property type="entry name" value="PROKAR_LIPOPROTEIN"/>
    <property type="match status" value="1"/>
</dbReference>
<dbReference type="InterPro" id="IPR011330">
    <property type="entry name" value="Glyco_hydro/deAcase_b/a-brl"/>
</dbReference>
<keyword evidence="4" id="KW-1185">Reference proteome</keyword>
<dbReference type="Proteomes" id="UP001152519">
    <property type="component" value="Unassembled WGS sequence"/>
</dbReference>
<feature type="region of interest" description="Disordered" evidence="1">
    <location>
        <begin position="430"/>
        <end position="467"/>
    </location>
</feature>
<evidence type="ECO:0000313" key="3">
    <source>
        <dbReference type="EMBL" id="CAG6397931.1"/>
    </source>
</evidence>
<dbReference type="PANTHER" id="PTHR45985">
    <property type="match status" value="1"/>
</dbReference>
<gene>
    <name evidence="3" type="ORF">SCOCK_60264</name>
</gene>
<dbReference type="RefSeq" id="WP_422665354.1">
    <property type="nucleotide sequence ID" value="NZ_CAJSLV010000092.1"/>
</dbReference>
<dbReference type="GO" id="GO:0005975">
    <property type="term" value="P:carbohydrate metabolic process"/>
    <property type="evidence" value="ECO:0007669"/>
    <property type="project" value="InterPro"/>
</dbReference>
<dbReference type="Gene3D" id="3.20.20.370">
    <property type="entry name" value="Glycoside hydrolase/deacetylase"/>
    <property type="match status" value="1"/>
</dbReference>
<proteinExistence type="predicted"/>
<name>A0A9W4GUV6_9ACTN</name>
<accession>A0A9W4GUV6</accession>
<comment type="caution">
    <text evidence="3">The sequence shown here is derived from an EMBL/GenBank/DDBJ whole genome shotgun (WGS) entry which is preliminary data.</text>
</comment>
<evidence type="ECO:0000256" key="2">
    <source>
        <dbReference type="SAM" id="SignalP"/>
    </source>
</evidence>
<dbReference type="PANTHER" id="PTHR45985:SF3">
    <property type="entry name" value="CHITIN DEACETYLASE-LIKE 4"/>
    <property type="match status" value="1"/>
</dbReference>
<evidence type="ECO:0000313" key="4">
    <source>
        <dbReference type="Proteomes" id="UP001152519"/>
    </source>
</evidence>
<dbReference type="SUPFAM" id="SSF88713">
    <property type="entry name" value="Glycoside hydrolase/deacetylase"/>
    <property type="match status" value="1"/>
</dbReference>
<sequence>MHSVRKTPTLVAAGAAAVALALGATACASGTDGRRGSDGPGGPGAEAAPQVPRVLRAIGDGSTADAGPQPRQPVFHRLRPGEKPPQFVVFSWNGAVEDSQRLLSEVRGAGEHNGAAMTYFLSGTSLLPADRKDLYAPPRHPRGTSDTGLTDRATIADTLHELRLAWADGSEIGTYFNGHFCGQDGDAADQAAAAGAAAGDAADSGPGSWTPEEWAAEIRQAQDLTQHWKTNAGLTALDPLPFDYPKAVVGGRAPCRTDPAGLPPAAKAAGFRYTADPSGQPQIWPSRTEGLWHFPLQDIPVPGRDVETLSTDDGFLSVQSGTPDKGSADQEQYAEWGGQMHDGLIAGFDRAYHGNRAPLVIGSHLESWNGGIYLKAVEDTIKEVCGQQDVRCVSFKQLADWLDLQDPKVLDRLRGLDVGQAPKGGWDAYLRGAPTRPAAPAAPASPAAPAAPGSPGATSEAVRPDGR</sequence>
<dbReference type="EMBL" id="CAJSLV010000092">
    <property type="protein sequence ID" value="CAG6397931.1"/>
    <property type="molecule type" value="Genomic_DNA"/>
</dbReference>
<organism evidence="3 4">
    <name type="scientific">Actinacidiphila cocklensis</name>
    <dbReference type="NCBI Taxonomy" id="887465"/>
    <lineage>
        <taxon>Bacteria</taxon>
        <taxon>Bacillati</taxon>
        <taxon>Actinomycetota</taxon>
        <taxon>Actinomycetes</taxon>
        <taxon>Kitasatosporales</taxon>
        <taxon>Streptomycetaceae</taxon>
        <taxon>Actinacidiphila</taxon>
    </lineage>
</organism>
<feature type="chain" id="PRO_5040811838" description="Lipoprotein" evidence="2">
    <location>
        <begin position="29"/>
        <end position="467"/>
    </location>
</feature>
<feature type="region of interest" description="Disordered" evidence="1">
    <location>
        <begin position="30"/>
        <end position="80"/>
    </location>
</feature>